<dbReference type="CDD" id="cd14953">
    <property type="entry name" value="NHL_like_1"/>
    <property type="match status" value="1"/>
</dbReference>
<proteinExistence type="inferred from homology"/>
<dbReference type="InterPro" id="IPR011042">
    <property type="entry name" value="6-blade_b-propeller_TolB-like"/>
</dbReference>
<reference evidence="5" key="1">
    <citation type="submission" date="2006-10" db="EMBL/GenBank/DDBJ databases">
        <title>Complete sequence of Solibacter usitatus Ellin6076.</title>
        <authorList>
            <consortium name="US DOE Joint Genome Institute"/>
            <person name="Copeland A."/>
            <person name="Lucas S."/>
            <person name="Lapidus A."/>
            <person name="Barry K."/>
            <person name="Detter J.C."/>
            <person name="Glavina del Rio T."/>
            <person name="Hammon N."/>
            <person name="Israni S."/>
            <person name="Dalin E."/>
            <person name="Tice H."/>
            <person name="Pitluck S."/>
            <person name="Thompson L.S."/>
            <person name="Brettin T."/>
            <person name="Bruce D."/>
            <person name="Han C."/>
            <person name="Tapia R."/>
            <person name="Gilna P."/>
            <person name="Schmutz J."/>
            <person name="Larimer F."/>
            <person name="Land M."/>
            <person name="Hauser L."/>
            <person name="Kyrpides N."/>
            <person name="Mikhailova N."/>
            <person name="Janssen P.H."/>
            <person name="Kuske C.R."/>
            <person name="Richardson P."/>
        </authorList>
    </citation>
    <scope>NUCLEOTIDE SEQUENCE</scope>
    <source>
        <strain evidence="5">Ellin6076</strain>
    </source>
</reference>
<dbReference type="STRING" id="234267.Acid_3295"/>
<dbReference type="InterPro" id="IPR013783">
    <property type="entry name" value="Ig-like_fold"/>
</dbReference>
<evidence type="ECO:0000256" key="3">
    <source>
        <dbReference type="PROSITE-ProRule" id="PRU00504"/>
    </source>
</evidence>
<keyword evidence="2" id="KW-0677">Repeat</keyword>
<protein>
    <submittedName>
        <fullName evidence="5">Ig domain protein, group 1 domain protein</fullName>
    </submittedName>
</protein>
<dbReference type="PANTHER" id="PTHR46388">
    <property type="entry name" value="NHL REPEAT-CONTAINING PROTEIN 2"/>
    <property type="match status" value="1"/>
</dbReference>
<dbReference type="PROSITE" id="PS51125">
    <property type="entry name" value="NHL"/>
    <property type="match status" value="2"/>
</dbReference>
<dbReference type="PROSITE" id="PS51127">
    <property type="entry name" value="BIG1"/>
    <property type="match status" value="5"/>
</dbReference>
<dbReference type="SUPFAM" id="SSF101898">
    <property type="entry name" value="NHL repeat"/>
    <property type="match status" value="1"/>
</dbReference>
<feature type="domain" description="Big-1" evidence="4">
    <location>
        <begin position="2009"/>
        <end position="2119"/>
    </location>
</feature>
<dbReference type="Pfam" id="PF02369">
    <property type="entry name" value="Big_1"/>
    <property type="match status" value="3"/>
</dbReference>
<dbReference type="Pfam" id="PF26198">
    <property type="entry name" value="Ig_SMCHD1_6th"/>
    <property type="match status" value="3"/>
</dbReference>
<feature type="domain" description="Big-1" evidence="4">
    <location>
        <begin position="1294"/>
        <end position="1390"/>
    </location>
</feature>
<dbReference type="InterPro" id="IPR058615">
    <property type="entry name" value="Ig_SMCHD1_6th"/>
</dbReference>
<dbReference type="OrthoDB" id="128282at2"/>
<dbReference type="SUPFAM" id="SSF81296">
    <property type="entry name" value="E set domains"/>
    <property type="match status" value="1"/>
</dbReference>
<dbReference type="InterPro" id="IPR056822">
    <property type="entry name" value="TEN_NHL"/>
</dbReference>
<dbReference type="KEGG" id="sus:Acid_3295"/>
<dbReference type="InParanoid" id="Q021V3"/>
<comment type="similarity">
    <text evidence="1">Belongs to the intimin/invasin family.</text>
</comment>
<evidence type="ECO:0000259" key="4">
    <source>
        <dbReference type="PROSITE" id="PS51127"/>
    </source>
</evidence>
<sequence length="2770" mass="272906" precursor="true">MSRSIYKLGLLLIGVVCWAQSYGTISTVAGTGIQGFSGDSGPATAARLFDPTDVAIHPNGDLYIADTYNHRIRKVDKNGVITTVAGTGQATNVGGDANDNILAVSAELNHPSGIAFDTAGNLYIADTGHDRIRRVDGVTGIITTVAGTGERGYSGDGQPATLAKINSPYHIALDGHGNLFIADDGNHRVRRVDGNSGVITTVAGTGNAGYNGDDQQATHADLQNPRGVLIDASGNLYIADYGNHRVRVVDATGVIHTFAGTGVYGFSGDGGAAMAANLKGPIGLGTDAAGNIYVADGQDQRVRQVNIQTRVISTVVGNGQSGYSGDGGPATDATISSASATFDATGRIYIAQYGSNVIRSVEPNHFPVSITVTSGSNQTTAVNTGFDHQLVATVRDGFGFPVPGAFVSFTRPVTGASAFLHPDDDFTELDGRVDINVSANTVAGSYTVSAFVFGVSTPAVFNLTNTAGPVRSIVFLQQPTDTSAGAAITPPVTVRVRDFYNNPVGGIQVALTEPGLQGGGAQTTDSSGVATYGNLKLEQVGTHRLTASVAGQSVTSNSFRVNPASAAGIVHWSGGDQSAAVSTAYAAPLQASVTDAFGNHIAGVAVTFTAPSTGPSVTFGAPATVTTDTFGIATSPVMTANGQAGLLTVTATAAGISSSASFSLVNLAGTANKLAFVQQPTDTAAGAAMTPAVTVQVKDSFGNPVAAPGIAVTLQANPVAGGIARVLPSQSTDASGLATFTGLVFTQIGQFELLAQAGTVSSVHSVPFVIRAGAPAKIVFTGGTPQSAIILTPFPQPLRAKVLDSSDNPVNGATVTFTAPSTGASANLSTPSAVTDATGQCAVTATANSAAGTYAVNAAVAGVAAYTVFHLTNLTGSVGRVAFVQQPSNAAAGAAISPPVTVIVTDAGSNPVVDASVSIAVQGGTAELGGVSAVSTNASGLATFTDLNITVAGSYHLEAASSGMSAVSSEFHISVATSSVVVVAFDGDMQSAQVGATYAAPLKARVEDPYHNPIANAAVTFTAPASGASVAFSGATTVNSGADGVAISPAITANAQTGTFQVAATTAAATAPAHFNLTNVAGNANKLAFVQQPVDAAAGAVIAPPVTVQVQDNAGNAVHTAGIAVTLLPNAAVRRLKQLSGTATVSTDANGLATFASLSISQAGNYTLQADATNLSSATSTPFKITAGTAARIEATGGRTQNTVVQTAFAQPLQATVRDANSNPVSGVTVTFTAPGSGASATLSATSAVTDANGHATVTATANGTAGSYTVTAAAGAVTGASFSLTNTTGSVGHVAFQGQPSNTPANAAITPPVTVLVTDAGGNAVANASVTIAVQGGTPALGGTLTAHTNTSGIATFADLSITVTGTYRLEAVSSGKSDLSNEFQISVATSAVVIAVFEGDGQTAAVGTPYGGPLKARVEDPFHNPIANASVTFTAPASGASVTFSGETTVTSGADGVAISPAMTANSQAGTFQVAATTAGVSAPFNLTNVAGSANKLAFVQQPVDTAAGATITPAVTVQLQDSTGNAVHTAGTEVTLQPNAAVRRLKQLSGTATESTDANGLATFANLSISQAGNYTLQANATGLSSATSHAFKITAGTAAKIEATGGTQQSTAVQTPFAQALEATVRDANNNPVTGVTVTFSAPASGASATLSATSAVTDANGRATVTATANSTAGSYSVTAASAGASGNAAFALTNFSGAVGQIVFVQHPSDSPAGAVISPPVAVRVTDAASNPVSGAAITIDVQGAAAPLGGTLTVHTDALGVATFADLSIRAAGSYQLIAVNGSTSAVSNPFQVSALTTESSAAISVFEGDGQSAAAGATYGGPLKAKVQDPFGNPLAGIAVTFAAPASGASVTFAGATTVNSGADGVAVSPAMTANSQTGAFQVTATIPSSTTPASFHLTNIPGSANKLAFVQQPSDAASGATISPSVTVQVRDSSGNAVHTAGVPVALQASVAAQRQLAGSTSQNTDANGLATFADLVISRAGSYTLQAVSSGLASATSNTFKISAGTPTSVAATGGTPQSAVVQTVFGVPLQVTVTDTSGNPISGVTVTFTAPATGASGSFGGQSTISAATDAQGNATAVITANGNPGSYGVTASSTAVTGSAVFALTNLPPAASALAFVQQPGNTPAGQAIAPPITVQVVDSSGHAVSVSGVPIVMSLATGTGALSGGLVQLTAANGIATFGDLRISQTGSKQLRATGLQQLPADSNTFTITTGPPANIAVYNGSPQFTTVGQAFPEPLQVRVTDALGFPVSGVTVTFTAPVAGPGGTFNGPLAPTGENGIATNATLVANNNAGNFAATATAAGLGGAAQFALTNLPPQTNPIVVTPTNLSFVSEIGQPPPPGQAVQITSQTPANWTTSPSASWLTVVPASGTTPGEFVVSVNPAGLSAGNYSGSIVVANSSGGVAAVLVSFTITSKPILAITPPVLAFATTSNMLPPAPKTLQATSSSRQIAYSVSVQVSTPPGGAWLKASPDKGQTAGTVSVTADPTGLAAGIYDGSVRLTPTESDVNSVAVPVKLVVGCGEGGCIVQPIILAVVNGASFHPTGAPGAIMTIFGDNLSDAVYDGSTAFPLPTVLGPTSVTVDGFVAPLYYASPTQINFQMPSAVLPTGGHVVVNNGAAPQLRTSPAYDAKLDSIDVGMFVTPDKRASALNGNLSLHTPATPIPAGGYVILYLTGQGAVTPAVADGTPAPAAPLSIINAPVTATIGGKNAQVTYKGLAPGFAGLAQLNVIVPAGLAPGDQPVFVSINGDPSNSGLITVK</sequence>
<dbReference type="Pfam" id="PF25021">
    <property type="entry name" value="TEN_NHL"/>
    <property type="match status" value="2"/>
</dbReference>
<name>Q021V3_SOLUE</name>
<feature type="repeat" description="NHL" evidence="3">
    <location>
        <begin position="35"/>
        <end position="78"/>
    </location>
</feature>
<accession>Q021V3</accession>
<dbReference type="eggNOG" id="COG3386">
    <property type="taxonomic scope" value="Bacteria"/>
</dbReference>
<feature type="domain" description="Big-1" evidence="4">
    <location>
        <begin position="1194"/>
        <end position="1288"/>
    </location>
</feature>
<dbReference type="eggNOG" id="COG2373">
    <property type="taxonomic scope" value="Bacteria"/>
</dbReference>
<organism evidence="5">
    <name type="scientific">Solibacter usitatus (strain Ellin6076)</name>
    <dbReference type="NCBI Taxonomy" id="234267"/>
    <lineage>
        <taxon>Bacteria</taxon>
        <taxon>Pseudomonadati</taxon>
        <taxon>Acidobacteriota</taxon>
        <taxon>Terriglobia</taxon>
        <taxon>Bryobacterales</taxon>
        <taxon>Solibacteraceae</taxon>
        <taxon>Candidatus Solibacter</taxon>
    </lineage>
</organism>
<feature type="domain" description="Big-1" evidence="4">
    <location>
        <begin position="1602"/>
        <end position="1701"/>
    </location>
</feature>
<dbReference type="InterPro" id="IPR003344">
    <property type="entry name" value="Big_1_dom"/>
</dbReference>
<feature type="repeat" description="NHL" evidence="3">
    <location>
        <begin position="221"/>
        <end position="252"/>
    </location>
</feature>
<feature type="domain" description="Big-1" evidence="4">
    <location>
        <begin position="472"/>
        <end position="564"/>
    </location>
</feature>
<gene>
    <name evidence="5" type="ordered locus">Acid_3295</name>
</gene>
<dbReference type="HOGENOM" id="CLU_226979_0_0_0"/>
<dbReference type="Gene3D" id="2.60.40.10">
    <property type="entry name" value="Immunoglobulins"/>
    <property type="match status" value="19"/>
</dbReference>
<evidence type="ECO:0000256" key="2">
    <source>
        <dbReference type="ARBA" id="ARBA00022737"/>
    </source>
</evidence>
<dbReference type="Gene3D" id="2.120.10.30">
    <property type="entry name" value="TolB, C-terminal domain"/>
    <property type="match status" value="3"/>
</dbReference>
<dbReference type="EMBL" id="CP000473">
    <property type="protein sequence ID" value="ABJ84272.1"/>
    <property type="molecule type" value="Genomic_DNA"/>
</dbReference>
<dbReference type="InterPro" id="IPR008964">
    <property type="entry name" value="Invasin/intimin_cell_adhesion"/>
</dbReference>
<evidence type="ECO:0000313" key="5">
    <source>
        <dbReference type="EMBL" id="ABJ84272.1"/>
    </source>
</evidence>
<dbReference type="InterPro" id="IPR014756">
    <property type="entry name" value="Ig_E-set"/>
</dbReference>
<dbReference type="InterPro" id="IPR001258">
    <property type="entry name" value="NHL_repeat"/>
</dbReference>
<dbReference type="SMART" id="SM00634">
    <property type="entry name" value="BID_1"/>
    <property type="match status" value="16"/>
</dbReference>
<dbReference type="PANTHER" id="PTHR46388:SF2">
    <property type="entry name" value="NHL REPEAT-CONTAINING PROTEIN 2"/>
    <property type="match status" value="1"/>
</dbReference>
<evidence type="ECO:0000256" key="1">
    <source>
        <dbReference type="ARBA" id="ARBA00010116"/>
    </source>
</evidence>
<dbReference type="SUPFAM" id="SSF49373">
    <property type="entry name" value="Invasin/intimin cell-adhesion fragments"/>
    <property type="match status" value="17"/>
</dbReference>